<dbReference type="PROSITE" id="PS51257">
    <property type="entry name" value="PROKAR_LIPOPROTEIN"/>
    <property type="match status" value="1"/>
</dbReference>
<evidence type="ECO:0000256" key="2">
    <source>
        <dbReference type="SAM" id="SignalP"/>
    </source>
</evidence>
<evidence type="ECO:0008006" key="5">
    <source>
        <dbReference type="Google" id="ProtNLM"/>
    </source>
</evidence>
<evidence type="ECO:0000313" key="4">
    <source>
        <dbReference type="Proteomes" id="UP000674425"/>
    </source>
</evidence>
<gene>
    <name evidence="3" type="ORF">R69658_05206</name>
</gene>
<evidence type="ECO:0000256" key="1">
    <source>
        <dbReference type="SAM" id="MobiDB-lite"/>
    </source>
</evidence>
<organism evidence="3 4">
    <name type="scientific">Paraburkholderia aspalathi</name>
    <dbReference type="NCBI Taxonomy" id="1324617"/>
    <lineage>
        <taxon>Bacteria</taxon>
        <taxon>Pseudomonadati</taxon>
        <taxon>Pseudomonadota</taxon>
        <taxon>Betaproteobacteria</taxon>
        <taxon>Burkholderiales</taxon>
        <taxon>Burkholderiaceae</taxon>
        <taxon>Paraburkholderia</taxon>
    </lineage>
</organism>
<dbReference type="Proteomes" id="UP000674425">
    <property type="component" value="Unassembled WGS sequence"/>
</dbReference>
<evidence type="ECO:0000313" key="3">
    <source>
        <dbReference type="EMBL" id="CAE6806458.1"/>
    </source>
</evidence>
<dbReference type="EMBL" id="CAJNAU010000059">
    <property type="protein sequence ID" value="CAE6806458.1"/>
    <property type="molecule type" value="Genomic_DNA"/>
</dbReference>
<feature type="chain" id="PRO_5045390720" description="Lipoprotein-attachment site-containing protein" evidence="2">
    <location>
        <begin position="22"/>
        <end position="73"/>
    </location>
</feature>
<reference evidence="3 4" key="1">
    <citation type="submission" date="2021-02" db="EMBL/GenBank/DDBJ databases">
        <authorList>
            <person name="Vanwijnsberghe S."/>
        </authorList>
    </citation>
    <scope>NUCLEOTIDE SEQUENCE [LARGE SCALE GENOMIC DNA]</scope>
    <source>
        <strain evidence="3 4">R-69658</strain>
    </source>
</reference>
<accession>A0ABN7MIZ8</accession>
<proteinExistence type="predicted"/>
<keyword evidence="4" id="KW-1185">Reference proteome</keyword>
<comment type="caution">
    <text evidence="3">The sequence shown here is derived from an EMBL/GenBank/DDBJ whole genome shotgun (WGS) entry which is preliminary data.</text>
</comment>
<feature type="signal peptide" evidence="2">
    <location>
        <begin position="1"/>
        <end position="21"/>
    </location>
</feature>
<feature type="region of interest" description="Disordered" evidence="1">
    <location>
        <begin position="47"/>
        <end position="73"/>
    </location>
</feature>
<sequence>MRALTSVVLVGCLAWSLAACSSGPSKPALPDGQHRVPVNRILPVPEVPTSVLPTPAAPASQALPVSPGAGARS</sequence>
<name>A0ABN7MIZ8_9BURK</name>
<protein>
    <recommendedName>
        <fullName evidence="5">Lipoprotein-attachment site-containing protein</fullName>
    </recommendedName>
</protein>
<keyword evidence="2" id="KW-0732">Signal</keyword>